<keyword evidence="3" id="KW-1185">Reference proteome</keyword>
<evidence type="ECO:0000313" key="2">
    <source>
        <dbReference type="EMBL" id="GAQ84409.1"/>
    </source>
</evidence>
<feature type="region of interest" description="Disordered" evidence="1">
    <location>
        <begin position="149"/>
        <end position="169"/>
    </location>
</feature>
<feature type="region of interest" description="Disordered" evidence="1">
    <location>
        <begin position="248"/>
        <end position="269"/>
    </location>
</feature>
<evidence type="ECO:0000256" key="1">
    <source>
        <dbReference type="SAM" id="MobiDB-lite"/>
    </source>
</evidence>
<organism evidence="2 3">
    <name type="scientific">Klebsormidium nitens</name>
    <name type="common">Green alga</name>
    <name type="synonym">Ulothrix nitens</name>
    <dbReference type="NCBI Taxonomy" id="105231"/>
    <lineage>
        <taxon>Eukaryota</taxon>
        <taxon>Viridiplantae</taxon>
        <taxon>Streptophyta</taxon>
        <taxon>Klebsormidiophyceae</taxon>
        <taxon>Klebsormidiales</taxon>
        <taxon>Klebsormidiaceae</taxon>
        <taxon>Klebsormidium</taxon>
    </lineage>
</organism>
<dbReference type="EMBL" id="DF237137">
    <property type="protein sequence ID" value="GAQ84409.1"/>
    <property type="molecule type" value="Genomic_DNA"/>
</dbReference>
<feature type="region of interest" description="Disordered" evidence="1">
    <location>
        <begin position="288"/>
        <end position="353"/>
    </location>
</feature>
<protein>
    <submittedName>
        <fullName evidence="2">Uncharacterized protein</fullName>
    </submittedName>
</protein>
<feature type="region of interest" description="Disordered" evidence="1">
    <location>
        <begin position="202"/>
        <end position="233"/>
    </location>
</feature>
<gene>
    <name evidence="2" type="ORF">KFL_001880030</name>
</gene>
<reference evidence="2 3" key="1">
    <citation type="journal article" date="2014" name="Nat. Commun.">
        <title>Klebsormidium flaccidum genome reveals primary factors for plant terrestrial adaptation.</title>
        <authorList>
            <person name="Hori K."/>
            <person name="Maruyama F."/>
            <person name="Fujisawa T."/>
            <person name="Togashi T."/>
            <person name="Yamamoto N."/>
            <person name="Seo M."/>
            <person name="Sato S."/>
            <person name="Yamada T."/>
            <person name="Mori H."/>
            <person name="Tajima N."/>
            <person name="Moriyama T."/>
            <person name="Ikeuchi M."/>
            <person name="Watanabe M."/>
            <person name="Wada H."/>
            <person name="Kobayashi K."/>
            <person name="Saito M."/>
            <person name="Masuda T."/>
            <person name="Sasaki-Sekimoto Y."/>
            <person name="Mashiguchi K."/>
            <person name="Awai K."/>
            <person name="Shimojima M."/>
            <person name="Masuda S."/>
            <person name="Iwai M."/>
            <person name="Nobusawa T."/>
            <person name="Narise T."/>
            <person name="Kondo S."/>
            <person name="Saito H."/>
            <person name="Sato R."/>
            <person name="Murakawa M."/>
            <person name="Ihara Y."/>
            <person name="Oshima-Yamada Y."/>
            <person name="Ohtaka K."/>
            <person name="Satoh M."/>
            <person name="Sonobe K."/>
            <person name="Ishii M."/>
            <person name="Ohtani R."/>
            <person name="Kanamori-Sato M."/>
            <person name="Honoki R."/>
            <person name="Miyazaki D."/>
            <person name="Mochizuki H."/>
            <person name="Umetsu J."/>
            <person name="Higashi K."/>
            <person name="Shibata D."/>
            <person name="Kamiya Y."/>
            <person name="Sato N."/>
            <person name="Nakamura Y."/>
            <person name="Tabata S."/>
            <person name="Ida S."/>
            <person name="Kurokawa K."/>
            <person name="Ohta H."/>
        </authorList>
    </citation>
    <scope>NUCLEOTIDE SEQUENCE [LARGE SCALE GENOMIC DNA]</scope>
    <source>
        <strain evidence="2 3">NIES-2285</strain>
    </source>
</reference>
<proteinExistence type="predicted"/>
<evidence type="ECO:0000313" key="3">
    <source>
        <dbReference type="Proteomes" id="UP000054558"/>
    </source>
</evidence>
<name>A0A1Y1I4Q9_KLENI</name>
<feature type="compositionally biased region" description="Basic and acidic residues" evidence="1">
    <location>
        <begin position="335"/>
        <end position="345"/>
    </location>
</feature>
<dbReference type="Proteomes" id="UP000054558">
    <property type="component" value="Unassembled WGS sequence"/>
</dbReference>
<accession>A0A1Y1I4Q9</accession>
<sequence>MVSCCGACAQLHGARQNAFRNFRAVLAERERKSRLEAELRRFEAALLWSALARPQRANVSENDDLSGAKEVASDVNDLLTWQPRWRIVGKDAYAVYDNPWADVSSGGEGGSELEFETPPFGSFLIFLGAEKERARRERMEMFLEQGMTSAESGNVGVSPSPETSPPEREAFPGGVQKDGWSCLFSPPSAKSSSLQNWMTESFTPPGGTRQPGVEGGYSESSKMGGTGWRESWGGEEEAWDPWRSLFSPTRGGGAGGHVAKGPPRKGRKVDIKKNEPKARTAEFHRGWLGDAPGRTLARIPHADGRSGRNGRSNGPPDEGRLHVPTAPSLMQPPKKLPDWLAEKLGRPKKPHWR</sequence>
<dbReference type="AlphaFoldDB" id="A0A1Y1I4Q9"/>